<evidence type="ECO:0000313" key="11">
    <source>
        <dbReference type="EMBL" id="SZF04166.1"/>
    </source>
</evidence>
<evidence type="ECO:0000256" key="5">
    <source>
        <dbReference type="ARBA" id="ARBA00022448"/>
    </source>
</evidence>
<dbReference type="GO" id="GO:0042273">
    <property type="term" value="P:ribosomal large subunit biogenesis"/>
    <property type="evidence" value="ECO:0007669"/>
    <property type="project" value="InterPro"/>
</dbReference>
<comment type="subcellular location">
    <subcellularLocation>
        <location evidence="2">Nucleus</location>
        <location evidence="2">Nucleolus</location>
    </subcellularLocation>
</comment>
<organism evidence="11 12">
    <name type="scientific">Blumeria hordei</name>
    <name type="common">Barley powdery mildew</name>
    <name type="synonym">Blumeria graminis f. sp. hordei</name>
    <dbReference type="NCBI Taxonomy" id="2867405"/>
    <lineage>
        <taxon>Eukaryota</taxon>
        <taxon>Fungi</taxon>
        <taxon>Dikarya</taxon>
        <taxon>Ascomycota</taxon>
        <taxon>Pezizomycotina</taxon>
        <taxon>Leotiomycetes</taxon>
        <taxon>Erysiphales</taxon>
        <taxon>Erysiphaceae</taxon>
        <taxon>Blumeria</taxon>
    </lineage>
</organism>
<feature type="compositionally biased region" description="Basic and acidic residues" evidence="10">
    <location>
        <begin position="129"/>
        <end position="156"/>
    </location>
</feature>
<evidence type="ECO:0000256" key="8">
    <source>
        <dbReference type="ARBA" id="ARBA00023054"/>
    </source>
</evidence>
<comment type="similarity">
    <text evidence="3">Belongs to the LOC1 family.</text>
</comment>
<dbReference type="GO" id="GO:0005730">
    <property type="term" value="C:nucleolus"/>
    <property type="evidence" value="ECO:0007669"/>
    <property type="project" value="UniProtKB-SubCell"/>
</dbReference>
<feature type="compositionally biased region" description="Basic and acidic residues" evidence="10">
    <location>
        <begin position="165"/>
        <end position="184"/>
    </location>
</feature>
<evidence type="ECO:0000256" key="9">
    <source>
        <dbReference type="ARBA" id="ARBA00023242"/>
    </source>
</evidence>
<proteinExistence type="inferred from homology"/>
<feature type="region of interest" description="Disordered" evidence="10">
    <location>
        <begin position="129"/>
        <end position="190"/>
    </location>
</feature>
<dbReference type="GO" id="GO:0030687">
    <property type="term" value="C:preribosome, large subunit precursor"/>
    <property type="evidence" value="ECO:0007669"/>
    <property type="project" value="TreeGrafter"/>
</dbReference>
<evidence type="ECO:0000256" key="4">
    <source>
        <dbReference type="ARBA" id="ARBA00011339"/>
    </source>
</evidence>
<evidence type="ECO:0008006" key="13">
    <source>
        <dbReference type="Google" id="ProtNLM"/>
    </source>
</evidence>
<dbReference type="AlphaFoldDB" id="A0A383UWP5"/>
<keyword evidence="7" id="KW-0509">mRNA transport</keyword>
<feature type="compositionally biased region" description="Low complexity" evidence="10">
    <location>
        <begin position="22"/>
        <end position="37"/>
    </location>
</feature>
<feature type="region of interest" description="Disordered" evidence="10">
    <location>
        <begin position="1"/>
        <end position="60"/>
    </location>
</feature>
<sequence length="190" mass="21421">MAPTRKPTGKINRPSKTSSIGRSSSNNKTKTSAATKARTPKSKGPPPKLQKGARNLATLKRKRRIFTEEELDIPALNMITPIGVEKPKGKKKGKIFVDDSESMLTILSMVNAEKEGQIESKMMKARQMEEIREARKAESEKREELRKSKFKEAKDSIRKKRKRQTRETEGNTSIKHNEGSEPKIKSVSFA</sequence>
<evidence type="ECO:0000256" key="2">
    <source>
        <dbReference type="ARBA" id="ARBA00004604"/>
    </source>
</evidence>
<evidence type="ECO:0000256" key="6">
    <source>
        <dbReference type="ARBA" id="ARBA00022517"/>
    </source>
</evidence>
<evidence type="ECO:0000256" key="1">
    <source>
        <dbReference type="ARBA" id="ARBA00001977"/>
    </source>
</evidence>
<gene>
    <name evidence="11" type="ORF">BLGHR1_14962</name>
</gene>
<dbReference type="PANTHER" id="PTHR28028:SF1">
    <property type="entry name" value="60S RIBOSOMAL SUBUNIT ASSEMBLY_EXPORT PROTEIN LOC1"/>
    <property type="match status" value="1"/>
</dbReference>
<dbReference type="GO" id="GO:0008298">
    <property type="term" value="P:intracellular mRNA localization"/>
    <property type="evidence" value="ECO:0007669"/>
    <property type="project" value="TreeGrafter"/>
</dbReference>
<evidence type="ECO:0000256" key="7">
    <source>
        <dbReference type="ARBA" id="ARBA00022816"/>
    </source>
</evidence>
<evidence type="ECO:0000256" key="10">
    <source>
        <dbReference type="SAM" id="MobiDB-lite"/>
    </source>
</evidence>
<evidence type="ECO:0000313" key="12">
    <source>
        <dbReference type="Proteomes" id="UP000275772"/>
    </source>
</evidence>
<comment type="function">
    <text evidence="1">Required for efficient assembly and nuclear export of the 60S ribosomal subunit.</text>
</comment>
<name>A0A383UWP5_BLUHO</name>
<dbReference type="GO" id="GO:0003729">
    <property type="term" value="F:mRNA binding"/>
    <property type="evidence" value="ECO:0007669"/>
    <property type="project" value="InterPro"/>
</dbReference>
<dbReference type="Proteomes" id="UP000275772">
    <property type="component" value="Unassembled WGS sequence"/>
</dbReference>
<accession>A0A383UWP5</accession>
<evidence type="ECO:0000256" key="3">
    <source>
        <dbReference type="ARBA" id="ARBA00008132"/>
    </source>
</evidence>
<keyword evidence="5" id="KW-0813">Transport</keyword>
<keyword evidence="9" id="KW-0539">Nucleus</keyword>
<keyword evidence="8" id="KW-0175">Coiled coil</keyword>
<dbReference type="EMBL" id="UNSH01000064">
    <property type="protein sequence ID" value="SZF04166.1"/>
    <property type="molecule type" value="Genomic_DNA"/>
</dbReference>
<keyword evidence="6" id="KW-0690">Ribosome biogenesis</keyword>
<comment type="subunit">
    <text evidence="4">Component of the 66S pre-ribosomal particle.</text>
</comment>
<dbReference type="VEuPathDB" id="FungiDB:BLGHR1_14962"/>
<dbReference type="GO" id="GO:0051028">
    <property type="term" value="P:mRNA transport"/>
    <property type="evidence" value="ECO:0007669"/>
    <property type="project" value="UniProtKB-KW"/>
</dbReference>
<protein>
    <recommendedName>
        <fullName evidence="13">60S ribosomal subunit assembly/export protein LOC1</fullName>
    </recommendedName>
</protein>
<dbReference type="InterPro" id="IPR037650">
    <property type="entry name" value="Loc1"/>
</dbReference>
<dbReference type="PANTHER" id="PTHR28028">
    <property type="entry name" value="60S RIBOSOMAL SUBUNIT ASSEMBLY/EXPORT PROTEIN LOC1"/>
    <property type="match status" value="1"/>
</dbReference>
<reference evidence="11 12" key="1">
    <citation type="submission" date="2017-11" db="EMBL/GenBank/DDBJ databases">
        <authorList>
            <person name="Kracher B."/>
        </authorList>
    </citation>
    <scope>NUCLEOTIDE SEQUENCE [LARGE SCALE GENOMIC DNA]</scope>
    <source>
        <strain evidence="11 12">RACE1</strain>
    </source>
</reference>